<keyword evidence="3" id="KW-1185">Reference proteome</keyword>
<organism evidence="3">
    <name type="scientific">Naegleria gruberi</name>
    <name type="common">Amoeba</name>
    <dbReference type="NCBI Taxonomy" id="5762"/>
    <lineage>
        <taxon>Eukaryota</taxon>
        <taxon>Discoba</taxon>
        <taxon>Heterolobosea</taxon>
        <taxon>Tetramitia</taxon>
        <taxon>Eutetramitia</taxon>
        <taxon>Vahlkampfiidae</taxon>
        <taxon>Naegleria</taxon>
    </lineage>
</organism>
<sequence length="620" mass="67753">MSRETTRSFLVTTLLLLSLVALCRAGSYTNTRTLIENFEGTTSQISFYNGAEFPGATGSIVITTAGYSGKALNMTFNLSGGNYVAANIPIPSTLTATYNAIAFKTKSCNTNNWLTFRVFDSTGQVFQFQSLNRPFENYHSLNWYEQIVMLNTSLASGSWGGADDGVMHYPLSSIQILTSVYENSPASIANGCVLVDDIYALNFNGVNLDTSKFVWTPFKNANGTNGIDMLSRMGVALHYTTNTAILDAVKNAGFQWIRFKGVYDFTVYDNFLTLLQARGLKVLWILTYSNDLYSPGTAPLTATAISAYANYSRAAAKRYARKGVMYEVYNEADIQGIPTGTQYANLAKATISAIYEGDPSALISTTGLGGFNYAYLREYMQQGGSKGYNFIGLHPYGPGKAYGYGPLCDQMRKFRSVINEFTSLSTFGVHSNYGSVVTTYPPVLDTEWGLSSTDYNGNGLDATALRLHASLVANRMLAGLAMGFPLSVYYDMVNDGTDATEREYNFGLLYADLTEKPAMKAVKQLFNIARSRMFDGYVKVVDSPSLVAMRFMGQSDYIVVIWAGDLNTYTNVYLPGVVSVVNIFGNAVTLSGGNLKIGAVDGPYYATYKKDSATLASQFQ</sequence>
<evidence type="ECO:0000256" key="1">
    <source>
        <dbReference type="SAM" id="SignalP"/>
    </source>
</evidence>
<reference evidence="2 3" key="1">
    <citation type="journal article" date="2010" name="Cell">
        <title>The genome of Naegleria gruberi illuminates early eukaryotic versatility.</title>
        <authorList>
            <person name="Fritz-Laylin L.K."/>
            <person name="Prochnik S.E."/>
            <person name="Ginger M.L."/>
            <person name="Dacks J.B."/>
            <person name="Carpenter M.L."/>
            <person name="Field M.C."/>
            <person name="Kuo A."/>
            <person name="Paredez A."/>
            <person name="Chapman J."/>
            <person name="Pham J."/>
            <person name="Shu S."/>
            <person name="Neupane R."/>
            <person name="Cipriano M."/>
            <person name="Mancuso J."/>
            <person name="Tu H."/>
            <person name="Salamov A."/>
            <person name="Lindquist E."/>
            <person name="Shapiro H."/>
            <person name="Lucas S."/>
            <person name="Grigoriev I.V."/>
            <person name="Cande W.Z."/>
            <person name="Fulton C."/>
            <person name="Rokhsar D.S."/>
            <person name="Dawson S.C."/>
        </authorList>
    </citation>
    <scope>NUCLEOTIDE SEQUENCE [LARGE SCALE GENOMIC DNA]</scope>
    <source>
        <strain evidence="2 3">NEG-M</strain>
    </source>
</reference>
<evidence type="ECO:0000313" key="3">
    <source>
        <dbReference type="Proteomes" id="UP000006671"/>
    </source>
</evidence>
<feature type="signal peptide" evidence="1">
    <location>
        <begin position="1"/>
        <end position="25"/>
    </location>
</feature>
<dbReference type="KEGG" id="ngr:NAEGRDRAFT_67448"/>
<dbReference type="SUPFAM" id="SSF51445">
    <property type="entry name" value="(Trans)glycosidases"/>
    <property type="match status" value="1"/>
</dbReference>
<accession>D2VEZ4</accession>
<dbReference type="InParanoid" id="D2VEZ4"/>
<dbReference type="eggNOG" id="ENOG502SUEM">
    <property type="taxonomic scope" value="Eukaryota"/>
</dbReference>
<proteinExistence type="predicted"/>
<dbReference type="OrthoDB" id="10579396at2759"/>
<name>D2VEZ4_NAEGR</name>
<dbReference type="Proteomes" id="UP000006671">
    <property type="component" value="Unassembled WGS sequence"/>
</dbReference>
<dbReference type="PANTHER" id="PTHR12631:SF10">
    <property type="entry name" value="BETA-XYLOSIDASE-LIKE PROTEIN-RELATED"/>
    <property type="match status" value="1"/>
</dbReference>
<dbReference type="RefSeq" id="XP_002677335.1">
    <property type="nucleotide sequence ID" value="XM_002677289.1"/>
</dbReference>
<protein>
    <submittedName>
        <fullName evidence="2">Predicted protein</fullName>
    </submittedName>
</protein>
<dbReference type="InterPro" id="IPR017853">
    <property type="entry name" value="GH"/>
</dbReference>
<dbReference type="AlphaFoldDB" id="D2VEZ4"/>
<gene>
    <name evidence="2" type="ORF">NAEGRDRAFT_67448</name>
</gene>
<dbReference type="PANTHER" id="PTHR12631">
    <property type="entry name" value="ALPHA-L-IDURONIDASE"/>
    <property type="match status" value="1"/>
</dbReference>
<dbReference type="GO" id="GO:0004553">
    <property type="term" value="F:hydrolase activity, hydrolyzing O-glycosyl compounds"/>
    <property type="evidence" value="ECO:0007669"/>
    <property type="project" value="TreeGrafter"/>
</dbReference>
<keyword evidence="1" id="KW-0732">Signal</keyword>
<feature type="chain" id="PRO_5003038109" evidence="1">
    <location>
        <begin position="26"/>
        <end position="620"/>
    </location>
</feature>
<dbReference type="GeneID" id="8848614"/>
<dbReference type="Gene3D" id="3.20.20.80">
    <property type="entry name" value="Glycosidases"/>
    <property type="match status" value="1"/>
</dbReference>
<dbReference type="EMBL" id="GG738867">
    <property type="protein sequence ID" value="EFC44591.1"/>
    <property type="molecule type" value="Genomic_DNA"/>
</dbReference>
<evidence type="ECO:0000313" key="2">
    <source>
        <dbReference type="EMBL" id="EFC44591.1"/>
    </source>
</evidence>
<dbReference type="VEuPathDB" id="AmoebaDB:NAEGRDRAFT_67448"/>
<dbReference type="InterPro" id="IPR051923">
    <property type="entry name" value="Glycosyl_Hydrolase_39"/>
</dbReference>
<dbReference type="STRING" id="5762.D2VEZ4"/>